<dbReference type="CDD" id="cd15482">
    <property type="entry name" value="Sialidase_non-viral"/>
    <property type="match status" value="2"/>
</dbReference>
<evidence type="ECO:0000313" key="4">
    <source>
        <dbReference type="EMBL" id="QGW29022.1"/>
    </source>
</evidence>
<dbReference type="PANTHER" id="PTHR43739">
    <property type="entry name" value="XYLOGLUCANASE (EUROFUNG)"/>
    <property type="match status" value="1"/>
</dbReference>
<dbReference type="EMBL" id="CP046566">
    <property type="protein sequence ID" value="QGW29022.1"/>
    <property type="molecule type" value="Genomic_DNA"/>
</dbReference>
<organism evidence="4 5">
    <name type="scientific">Phnomibacter ginsenosidimutans</name>
    <dbReference type="NCBI Taxonomy" id="2676868"/>
    <lineage>
        <taxon>Bacteria</taxon>
        <taxon>Pseudomonadati</taxon>
        <taxon>Bacteroidota</taxon>
        <taxon>Chitinophagia</taxon>
        <taxon>Chitinophagales</taxon>
        <taxon>Chitinophagaceae</taxon>
        <taxon>Phnomibacter</taxon>
    </lineage>
</organism>
<keyword evidence="4" id="KW-0378">Hydrolase</keyword>
<dbReference type="Gene3D" id="2.60.40.4070">
    <property type="match status" value="1"/>
</dbReference>
<dbReference type="PANTHER" id="PTHR43739:SF5">
    <property type="entry name" value="EXO-ALPHA-SIALIDASE"/>
    <property type="match status" value="1"/>
</dbReference>
<proteinExistence type="predicted"/>
<dbReference type="InterPro" id="IPR052025">
    <property type="entry name" value="Xyloglucanase_GH74"/>
</dbReference>
<dbReference type="Proteomes" id="UP000426027">
    <property type="component" value="Chromosome"/>
</dbReference>
<feature type="signal peptide" evidence="2">
    <location>
        <begin position="1"/>
        <end position="19"/>
    </location>
</feature>
<keyword evidence="5" id="KW-1185">Reference proteome</keyword>
<accession>A0A6I6GPZ5</accession>
<evidence type="ECO:0000259" key="3">
    <source>
        <dbReference type="Pfam" id="PF15902"/>
    </source>
</evidence>
<dbReference type="GO" id="GO:0016787">
    <property type="term" value="F:hydrolase activity"/>
    <property type="evidence" value="ECO:0007669"/>
    <property type="project" value="UniProtKB-KW"/>
</dbReference>
<keyword evidence="2" id="KW-0732">Signal</keyword>
<feature type="chain" id="PRO_5026023359" evidence="2">
    <location>
        <begin position="20"/>
        <end position="1048"/>
    </location>
</feature>
<dbReference type="KEGG" id="fls:GLV81_13750"/>
<dbReference type="Pfam" id="PF15902">
    <property type="entry name" value="Sortilin-Vps10"/>
    <property type="match status" value="1"/>
</dbReference>
<reference evidence="4 5" key="1">
    <citation type="submission" date="2019-11" db="EMBL/GenBank/DDBJ databases">
        <authorList>
            <person name="Im W.T."/>
        </authorList>
    </citation>
    <scope>NUCLEOTIDE SEQUENCE [LARGE SCALE GENOMIC DNA]</scope>
    <source>
        <strain evidence="4 5">SB-02</strain>
    </source>
</reference>
<dbReference type="AlphaFoldDB" id="A0A6I6GPZ5"/>
<dbReference type="Gene3D" id="2.130.10.10">
    <property type="entry name" value="YVTN repeat-like/Quinoprotein amine dehydrogenase"/>
    <property type="match status" value="4"/>
</dbReference>
<evidence type="ECO:0000256" key="2">
    <source>
        <dbReference type="SAM" id="SignalP"/>
    </source>
</evidence>
<gene>
    <name evidence="4" type="ORF">GLV81_13750</name>
</gene>
<evidence type="ECO:0000313" key="5">
    <source>
        <dbReference type="Proteomes" id="UP000426027"/>
    </source>
</evidence>
<dbReference type="SUPFAM" id="SSF110296">
    <property type="entry name" value="Oligoxyloglucan reducing end-specific cellobiohydrolase"/>
    <property type="match status" value="2"/>
</dbReference>
<feature type="domain" description="Sortilin N-terminal" evidence="3">
    <location>
        <begin position="135"/>
        <end position="260"/>
    </location>
</feature>
<evidence type="ECO:0000256" key="1">
    <source>
        <dbReference type="ARBA" id="ARBA00022737"/>
    </source>
</evidence>
<dbReference type="InterPro" id="IPR015943">
    <property type="entry name" value="WD40/YVTN_repeat-like_dom_sf"/>
</dbReference>
<sequence length="1048" mass="114010">MRHVLMFAISMVACLSLTAQNSSKKKTTPAPSPSVIWNDHLQGMQWRNLGPTRGGRSVACSGVPGQPLIYYMGSTGGGVWKTEDAGISWRNISDGFFNTGSVGAIAVAESDPNVIYVGMGEHAPRGVMTSAGDGVYKSTDAGKTWQHIGLTNTMHIAAIRIHPSNPDIVFVAAQGAIHGPTDERGIYKTTDGGRSWDRVLFVDDNTGCADLSMDMTNPRILYAGMWDHRRLPWLVRSGGPGSGLYKSTDGGNSWHKMSKGLPANMGKVAIDVSRANPNRVYANIESEDGLGGVYRSDDGGDSWSQTSKARVTVARAWYYIEIFADPQDQNTVYVLNAPALKSIDGGKTFTNLPAPHGDNHCLWIDPANNKRMINANDGGANISFNGGASWSSQQNQPTAQFYRVIADKQFPYNLYAGQQDNSAVIVPSKSPYGGVDWQQWTFGPGGESAFLAFDPNNPVKVFGGSYQGNIEVLDRKLSSTKDVMASPTIGLGVIPKKQVYRFNWNAPIVADPFNPAIIYHGGNKVLKTTDAGQSWTAISGDLTRNDSTKQGDGGAPFTNEGAGGEVYNTLAYIACSPITQGEIWTGSDDGLVHLTRDGGNTWSNVTPAGLSESLVNSIEVSYHTPGKAIIATTGYKMNDFSPAVFITYDYGKTWSKQIHGFEAKDFCRVVREDRVKKGLLYAGTERGLYISTNDGLVWQRFQLNLPVVAINDLTIADNDLVAATSGRAFWILDDLSPLQQLQDQLPPTATLFTSKPTVKTGWSGGSPQVGANPAEGAALYYYLPAKTDSISLIIRNAKGDTIRQYNSWKNDAEVSGYPGGPAPEPLLPTEEGLRKFNWDLRHESLPGIKGQFLNADYRGASVPPGTYSVTLKAGTTSSDATLQVLQDPRVQASANAFDEQYAFCKQIDAAVTNMHQSVVRMRSVKQQVEQLNTQLKGIADTDTLVKTGKTLIAKINAWEKQIITTQQETFQDVINYYNRLSAELLDLRGRVDNAQQPIVPAGHKKQLQTLLSAWTNYETELLQIINRDLPAFNDLYKAKALPAILLPK</sequence>
<dbReference type="InterPro" id="IPR031778">
    <property type="entry name" value="Sortilin_N"/>
</dbReference>
<protein>
    <submittedName>
        <fullName evidence="4">Glycosyl hydrolase</fullName>
    </submittedName>
</protein>
<dbReference type="GO" id="GO:0010411">
    <property type="term" value="P:xyloglucan metabolic process"/>
    <property type="evidence" value="ECO:0007669"/>
    <property type="project" value="TreeGrafter"/>
</dbReference>
<name>A0A6I6GPZ5_9BACT</name>
<keyword evidence="1" id="KW-0677">Repeat</keyword>